<dbReference type="EMBL" id="KE504123">
    <property type="protein sequence ID" value="EPT05832.1"/>
    <property type="molecule type" value="Genomic_DNA"/>
</dbReference>
<keyword evidence="2" id="KW-1185">Reference proteome</keyword>
<organism evidence="1 2">
    <name type="scientific">Fomitopsis schrenkii</name>
    <name type="common">Brown rot fungus</name>
    <dbReference type="NCBI Taxonomy" id="2126942"/>
    <lineage>
        <taxon>Eukaryota</taxon>
        <taxon>Fungi</taxon>
        <taxon>Dikarya</taxon>
        <taxon>Basidiomycota</taxon>
        <taxon>Agaricomycotina</taxon>
        <taxon>Agaricomycetes</taxon>
        <taxon>Polyporales</taxon>
        <taxon>Fomitopsis</taxon>
    </lineage>
</organism>
<dbReference type="HOGENOM" id="CLU_1835223_0_0_1"/>
<proteinExistence type="predicted"/>
<reference evidence="1 2" key="1">
    <citation type="journal article" date="2012" name="Science">
        <title>The Paleozoic origin of enzymatic lignin decomposition reconstructed from 31 fungal genomes.</title>
        <authorList>
            <person name="Floudas D."/>
            <person name="Binder M."/>
            <person name="Riley R."/>
            <person name="Barry K."/>
            <person name="Blanchette R.A."/>
            <person name="Henrissat B."/>
            <person name="Martinez A.T."/>
            <person name="Otillar R."/>
            <person name="Spatafora J.W."/>
            <person name="Yadav J.S."/>
            <person name="Aerts A."/>
            <person name="Benoit I."/>
            <person name="Boyd A."/>
            <person name="Carlson A."/>
            <person name="Copeland A."/>
            <person name="Coutinho P.M."/>
            <person name="de Vries R.P."/>
            <person name="Ferreira P."/>
            <person name="Findley K."/>
            <person name="Foster B."/>
            <person name="Gaskell J."/>
            <person name="Glotzer D."/>
            <person name="Gorecki P."/>
            <person name="Heitman J."/>
            <person name="Hesse C."/>
            <person name="Hori C."/>
            <person name="Igarashi K."/>
            <person name="Jurgens J.A."/>
            <person name="Kallen N."/>
            <person name="Kersten P."/>
            <person name="Kohler A."/>
            <person name="Kuees U."/>
            <person name="Kumar T.K.A."/>
            <person name="Kuo A."/>
            <person name="LaButti K."/>
            <person name="Larrondo L.F."/>
            <person name="Lindquist E."/>
            <person name="Ling A."/>
            <person name="Lombard V."/>
            <person name="Lucas S."/>
            <person name="Lundell T."/>
            <person name="Martin R."/>
            <person name="McLaughlin D.J."/>
            <person name="Morgenstern I."/>
            <person name="Morin E."/>
            <person name="Murat C."/>
            <person name="Nagy L.G."/>
            <person name="Nolan M."/>
            <person name="Ohm R.A."/>
            <person name="Patyshakuliyeva A."/>
            <person name="Rokas A."/>
            <person name="Ruiz-Duenas F.J."/>
            <person name="Sabat G."/>
            <person name="Salamov A."/>
            <person name="Samejima M."/>
            <person name="Schmutz J."/>
            <person name="Slot J.C."/>
            <person name="St John F."/>
            <person name="Stenlid J."/>
            <person name="Sun H."/>
            <person name="Sun S."/>
            <person name="Syed K."/>
            <person name="Tsang A."/>
            <person name="Wiebenga A."/>
            <person name="Young D."/>
            <person name="Pisabarro A."/>
            <person name="Eastwood D.C."/>
            <person name="Martin F."/>
            <person name="Cullen D."/>
            <person name="Grigoriev I.V."/>
            <person name="Hibbett D.S."/>
        </authorList>
    </citation>
    <scope>NUCLEOTIDE SEQUENCE</scope>
    <source>
        <strain evidence="2">FP-58527</strain>
    </source>
</reference>
<dbReference type="AlphaFoldDB" id="S8EL46"/>
<gene>
    <name evidence="1" type="ORF">FOMPIDRAFT_160112</name>
</gene>
<evidence type="ECO:0000313" key="1">
    <source>
        <dbReference type="EMBL" id="EPT05832.1"/>
    </source>
</evidence>
<dbReference type="Proteomes" id="UP000015241">
    <property type="component" value="Unassembled WGS sequence"/>
</dbReference>
<sequence>MYKSIQLRGSHHHYWSGHRLRRSRRAGTRTRRRAYLTVCSAPGPSCCISLHYSRRPSVLHNPLPSPSPAAAATRRFTCMFLWSVSCSFGPPIRCHAQQCCWLIKEHDSRAGSPIPSFSSFVQAQCKQSRIRRGMWSGLSA</sequence>
<name>S8EL46_FOMSC</name>
<evidence type="ECO:0000313" key="2">
    <source>
        <dbReference type="Proteomes" id="UP000015241"/>
    </source>
</evidence>
<protein>
    <submittedName>
        <fullName evidence="1">Uncharacterized protein</fullName>
    </submittedName>
</protein>
<dbReference type="InParanoid" id="S8EL46"/>
<accession>S8EL46</accession>